<dbReference type="EC" id="2.3.1.84" evidence="8"/>
<dbReference type="GO" id="GO:0004026">
    <property type="term" value="F:alcohol O-acetyltransferase activity"/>
    <property type="evidence" value="ECO:0007669"/>
    <property type="project" value="UniProtKB-EC"/>
</dbReference>
<dbReference type="InterPro" id="IPR000952">
    <property type="entry name" value="AB_hydrolase_4_CS"/>
</dbReference>
<evidence type="ECO:0000256" key="10">
    <source>
        <dbReference type="PIRSR" id="PIRSR005211-1"/>
    </source>
</evidence>
<comment type="function">
    <text evidence="7">Displays enzymatic activity both for medium-chain fatty acid (MCFA) ethyl ester synthesis and hydrolysis (esterase activity). MCFA are toxic for yeast and this enzyme could thus be involved in their detoxification by esterification.</text>
</comment>
<dbReference type="Pfam" id="PF00561">
    <property type="entry name" value="Abhydrolase_1"/>
    <property type="match status" value="1"/>
</dbReference>
<dbReference type="Gene3D" id="3.40.50.1820">
    <property type="entry name" value="alpha/beta hydrolase"/>
    <property type="match status" value="1"/>
</dbReference>
<dbReference type="PANTHER" id="PTHR10794:SF44">
    <property type="entry name" value="MEDIUM-CHAIN FATTY ACID ETHYL ESTER SYNTHASE_ESTERASE 1-RELATED"/>
    <property type="match status" value="1"/>
</dbReference>
<dbReference type="PIRSF" id="PIRSF005211">
    <property type="entry name" value="Ab_hydro_YheT"/>
    <property type="match status" value="1"/>
</dbReference>
<feature type="active site" description="Charge relay system" evidence="10">
    <location>
        <position position="245"/>
    </location>
</feature>
<keyword evidence="2" id="KW-0719">Serine esterase</keyword>
<evidence type="ECO:0000256" key="5">
    <source>
        <dbReference type="ARBA" id="ARBA00023315"/>
    </source>
</evidence>
<dbReference type="SUPFAM" id="SSF53474">
    <property type="entry name" value="alpha/beta-Hydrolases"/>
    <property type="match status" value="1"/>
</dbReference>
<dbReference type="AlphaFoldDB" id="A0A1G4J569"/>
<keyword evidence="3" id="KW-0808">Transferase</keyword>
<keyword evidence="5" id="KW-0012">Acyltransferase</keyword>
<dbReference type="GO" id="GO:0047372">
    <property type="term" value="F:monoacylglycerol lipase activity"/>
    <property type="evidence" value="ECO:0007669"/>
    <property type="project" value="TreeGrafter"/>
</dbReference>
<dbReference type="OrthoDB" id="5954035at2759"/>
<dbReference type="EMBL" id="LT598454">
    <property type="protein sequence ID" value="SCU84801.1"/>
    <property type="molecule type" value="Genomic_DNA"/>
</dbReference>
<proteinExistence type="inferred from homology"/>
<dbReference type="InterPro" id="IPR050960">
    <property type="entry name" value="AB_hydrolase_4_sf"/>
</dbReference>
<dbReference type="InterPro" id="IPR012020">
    <property type="entry name" value="ABHD4"/>
</dbReference>
<evidence type="ECO:0000256" key="9">
    <source>
        <dbReference type="ARBA" id="ARBA00080774"/>
    </source>
</evidence>
<gene>
    <name evidence="12" type="ORF">LADA_0D03884G</name>
</gene>
<sequence>MPLPLLNPFHWGYRGTIEQVSHPQGTVALKLKDENETIQLHEFISREIPGLKDLSKFELHPALFTGYLQTIFLGSADFSKSYPVFYGREIVDFSDGGICSADWVMSNWKHLYALDTRIQTYDLPKFTDDEQATHPKSWPRLQARTRFLTEDEKMVVHESEKPLVVVIHGLAGGSHEPIIRSLTQNLSTAGEGKFDVVVLNSRGCARSKITTRKLFYAVFTSDIREFLKREKARHPSRKIYAVGFSFGGTMLSNYLGEEGDNAPVEAAAFLCTPWDLYQSALKMNGDWWSRTLFSKAIAQFLTRLVKVNINELEPREGDEKPAAAPSRSNPSFHVFTRENLKKAGSFTSTQEFDNVFTAPCLGYSSALDYYKACSSIHELPNVRVPSLIINAKDDPVVGEESIPYECARENSNVTLCVSDLGGHLAYLDKNYDSWATAQITHFFDKFEQLIK</sequence>
<evidence type="ECO:0000256" key="8">
    <source>
        <dbReference type="ARBA" id="ARBA00066969"/>
    </source>
</evidence>
<dbReference type="GO" id="GO:0051793">
    <property type="term" value="P:medium-chain fatty acid catabolic process"/>
    <property type="evidence" value="ECO:0007669"/>
    <property type="project" value="EnsemblFungi"/>
</dbReference>
<dbReference type="PANTHER" id="PTHR10794">
    <property type="entry name" value="ABHYDROLASE DOMAIN-CONTAINING PROTEIN"/>
    <property type="match status" value="1"/>
</dbReference>
<evidence type="ECO:0000313" key="12">
    <source>
        <dbReference type="EMBL" id="SCU84801.1"/>
    </source>
</evidence>
<evidence type="ECO:0000313" key="13">
    <source>
        <dbReference type="Proteomes" id="UP000190274"/>
    </source>
</evidence>
<keyword evidence="13" id="KW-1185">Reference proteome</keyword>
<dbReference type="STRING" id="1266660.A0A1G4J569"/>
<dbReference type="InterPro" id="IPR000073">
    <property type="entry name" value="AB_hydrolase_1"/>
</dbReference>
<feature type="domain" description="AB hydrolase-1" evidence="11">
    <location>
        <begin position="162"/>
        <end position="429"/>
    </location>
</feature>
<evidence type="ECO:0000256" key="6">
    <source>
        <dbReference type="ARBA" id="ARBA00050620"/>
    </source>
</evidence>
<comment type="similarity">
    <text evidence="1">Belongs to the AB hydrolase superfamily. AB hydrolase 4 family.</text>
</comment>
<evidence type="ECO:0000256" key="7">
    <source>
        <dbReference type="ARBA" id="ARBA00054277"/>
    </source>
</evidence>
<protein>
    <recommendedName>
        <fullName evidence="8">alcohol O-acetyltransferase</fullName>
        <ecNumber evidence="8">2.3.1.84</ecNumber>
    </recommendedName>
    <alternativeName>
        <fullName evidence="9">Alcohol O-acetyltransferase</fullName>
    </alternativeName>
</protein>
<name>A0A1G4J569_9SACH</name>
<feature type="active site" description="Charge relay system" evidence="10">
    <location>
        <position position="423"/>
    </location>
</feature>
<evidence type="ECO:0000256" key="2">
    <source>
        <dbReference type="ARBA" id="ARBA00022487"/>
    </source>
</evidence>
<comment type="catalytic activity">
    <reaction evidence="6">
        <text>an aliphatic alcohol + acetyl-CoA = an acetyl ester + CoA</text>
        <dbReference type="Rhea" id="RHEA:17229"/>
        <dbReference type="ChEBI" id="CHEBI:2571"/>
        <dbReference type="ChEBI" id="CHEBI:47622"/>
        <dbReference type="ChEBI" id="CHEBI:57287"/>
        <dbReference type="ChEBI" id="CHEBI:57288"/>
        <dbReference type="EC" id="2.3.1.84"/>
    </reaction>
</comment>
<organism evidence="12 13">
    <name type="scientific">Lachancea dasiensis</name>
    <dbReference type="NCBI Taxonomy" id="1072105"/>
    <lineage>
        <taxon>Eukaryota</taxon>
        <taxon>Fungi</taxon>
        <taxon>Dikarya</taxon>
        <taxon>Ascomycota</taxon>
        <taxon>Saccharomycotina</taxon>
        <taxon>Saccharomycetes</taxon>
        <taxon>Saccharomycetales</taxon>
        <taxon>Saccharomycetaceae</taxon>
        <taxon>Lachancea</taxon>
    </lineage>
</organism>
<dbReference type="GO" id="GO:0051792">
    <property type="term" value="P:medium-chain fatty acid biosynthetic process"/>
    <property type="evidence" value="ECO:0007669"/>
    <property type="project" value="EnsemblFungi"/>
</dbReference>
<dbReference type="PROSITE" id="PS01133">
    <property type="entry name" value="UPF0017"/>
    <property type="match status" value="1"/>
</dbReference>
<accession>A0A1G4J569</accession>
<dbReference type="FunFam" id="3.40.50.1820:FF:000137">
    <property type="entry name" value="EEB1p Acyl-coenzymeA:ethanol O-acyltransferase"/>
    <property type="match status" value="1"/>
</dbReference>
<keyword evidence="4" id="KW-0378">Hydrolase</keyword>
<evidence type="ECO:0000256" key="1">
    <source>
        <dbReference type="ARBA" id="ARBA00010884"/>
    </source>
</evidence>
<dbReference type="GO" id="GO:0008126">
    <property type="term" value="F:acetylesterase activity"/>
    <property type="evidence" value="ECO:0007669"/>
    <property type="project" value="TreeGrafter"/>
</dbReference>
<feature type="active site" description="Charge relay system" evidence="10">
    <location>
        <position position="394"/>
    </location>
</feature>
<evidence type="ECO:0000256" key="4">
    <source>
        <dbReference type="ARBA" id="ARBA00022801"/>
    </source>
</evidence>
<dbReference type="InterPro" id="IPR029058">
    <property type="entry name" value="AB_hydrolase_fold"/>
</dbReference>
<reference evidence="12 13" key="1">
    <citation type="submission" date="2016-03" db="EMBL/GenBank/DDBJ databases">
        <authorList>
            <person name="Devillers H."/>
        </authorList>
    </citation>
    <scope>NUCLEOTIDE SEQUENCE [LARGE SCALE GENOMIC DNA]</scope>
    <source>
        <strain evidence="12">CBS 10888</strain>
    </source>
</reference>
<evidence type="ECO:0000256" key="3">
    <source>
        <dbReference type="ARBA" id="ARBA00022679"/>
    </source>
</evidence>
<evidence type="ECO:0000259" key="11">
    <source>
        <dbReference type="Pfam" id="PF00561"/>
    </source>
</evidence>
<dbReference type="Proteomes" id="UP000190274">
    <property type="component" value="Chromosome D"/>
</dbReference>